<dbReference type="AlphaFoldDB" id="A0A0D9NPH3"/>
<dbReference type="Proteomes" id="UP000054544">
    <property type="component" value="Unassembled WGS sequence"/>
</dbReference>
<evidence type="ECO:0000313" key="3">
    <source>
        <dbReference type="Proteomes" id="UP000054544"/>
    </source>
</evidence>
<evidence type="ECO:0008006" key="4">
    <source>
        <dbReference type="Google" id="ProtNLM"/>
    </source>
</evidence>
<accession>A0A0D9NPH3</accession>
<feature type="region of interest" description="Disordered" evidence="1">
    <location>
        <begin position="1"/>
        <end position="23"/>
    </location>
</feature>
<dbReference type="EMBL" id="KE384749">
    <property type="protein sequence ID" value="KJK75791.1"/>
    <property type="molecule type" value="Genomic_DNA"/>
</dbReference>
<organism evidence="2 3">
    <name type="scientific">Metarhizium anisopliae BRIP 53293</name>
    <dbReference type="NCBI Taxonomy" id="1291518"/>
    <lineage>
        <taxon>Eukaryota</taxon>
        <taxon>Fungi</taxon>
        <taxon>Dikarya</taxon>
        <taxon>Ascomycota</taxon>
        <taxon>Pezizomycotina</taxon>
        <taxon>Sordariomycetes</taxon>
        <taxon>Hypocreomycetidae</taxon>
        <taxon>Hypocreales</taxon>
        <taxon>Clavicipitaceae</taxon>
        <taxon>Metarhizium</taxon>
    </lineage>
</organism>
<gene>
    <name evidence="2" type="ORF">H634G_09155</name>
</gene>
<keyword evidence="3" id="KW-1185">Reference proteome</keyword>
<feature type="compositionally biased region" description="Polar residues" evidence="1">
    <location>
        <begin position="256"/>
        <end position="279"/>
    </location>
</feature>
<evidence type="ECO:0000256" key="1">
    <source>
        <dbReference type="SAM" id="MobiDB-lite"/>
    </source>
</evidence>
<protein>
    <recommendedName>
        <fullName evidence="4">FAR1 domain-containing protein</fullName>
    </recommendedName>
</protein>
<name>A0A0D9NPH3_METAN</name>
<feature type="region of interest" description="Disordered" evidence="1">
    <location>
        <begin position="233"/>
        <end position="279"/>
    </location>
</feature>
<proteinExistence type="predicted"/>
<reference evidence="3" key="1">
    <citation type="journal article" date="2014" name="BMC Genomics">
        <title>The genome sequence of the biocontrol fungus Metarhizium anisopliae and comparative genomics of Metarhizium species.</title>
        <authorList>
            <person name="Pattemore J.A."/>
            <person name="Hane J.K."/>
            <person name="Williams A.H."/>
            <person name="Wilson B.A."/>
            <person name="Stodart B.J."/>
            <person name="Ash G.J."/>
        </authorList>
    </citation>
    <scope>NUCLEOTIDE SEQUENCE [LARGE SCALE GENOMIC DNA]</scope>
    <source>
        <strain evidence="3">BRIP 53293</strain>
    </source>
</reference>
<sequence>MDEESPQSPQNPPPNIPPSEGYSSFNELYDAVLAFGRNNGVGFTKRSMSKMIEINGTKQPTWGYLDCDRGYKRPSAATGIRKSRTRKTDCKYRLKITASRDDDNQYKWHYRELNSHNHEKSSNPSAHISYRRFTEPQKKQIARLSEHASIQARVVSTIIRDGASEELTGRITVSMLTECGVALKALGQLFADRLGQVLTVETLLAIYLVMICQVFEVVTNHNFQFKPQFIASRKAGPAPAHPGKPTSRTRRSSSSKICSTAPNTSTSQSYTWTRSADATTRPGSNVNLLDTMIAGAQATAPGLPSAPKATPASFVRMYILCGSGAATLMSIAMMLNQILRIFNPHDLLLE</sequence>
<evidence type="ECO:0000313" key="2">
    <source>
        <dbReference type="EMBL" id="KJK75791.1"/>
    </source>
</evidence>
<feature type="compositionally biased region" description="Low complexity" evidence="1">
    <location>
        <begin position="234"/>
        <end position="246"/>
    </location>
</feature>